<keyword evidence="5" id="KW-0496">Mitochondrion</keyword>
<dbReference type="Pfam" id="PF17171">
    <property type="entry name" value="GST_C_6"/>
    <property type="match status" value="1"/>
</dbReference>
<feature type="domain" description="Mitochondrial outer membrane transport complex Sam37/metaxin N-terminal" evidence="7">
    <location>
        <begin position="65"/>
        <end position="179"/>
    </location>
</feature>
<dbReference type="InterPro" id="IPR050931">
    <property type="entry name" value="Mito_Protein_Transport_Metaxin"/>
</dbReference>
<accession>A0A8H7R9Y1</accession>
<evidence type="ECO:0000256" key="1">
    <source>
        <dbReference type="ARBA" id="ARBA00004294"/>
    </source>
</evidence>
<evidence type="ECO:0000256" key="6">
    <source>
        <dbReference type="ARBA" id="ARBA00023136"/>
    </source>
</evidence>
<comment type="caution">
    <text evidence="9">The sequence shown here is derived from an EMBL/GenBank/DDBJ whole genome shotgun (WGS) entry which is preliminary data.</text>
</comment>
<dbReference type="Proteomes" id="UP000603453">
    <property type="component" value="Unassembled WGS sequence"/>
</dbReference>
<keyword evidence="6" id="KW-0472">Membrane</keyword>
<feature type="domain" description="Metaxin glutathione S-transferase" evidence="8">
    <location>
        <begin position="205"/>
        <end position="279"/>
    </location>
</feature>
<protein>
    <recommendedName>
        <fullName evidence="11">Metaxin-2</fullName>
    </recommendedName>
</protein>
<evidence type="ECO:0000256" key="5">
    <source>
        <dbReference type="ARBA" id="ARBA00023128"/>
    </source>
</evidence>
<evidence type="ECO:0008006" key="11">
    <source>
        <dbReference type="Google" id="ProtNLM"/>
    </source>
</evidence>
<proteinExistence type="predicted"/>
<dbReference type="GO" id="GO:0015031">
    <property type="term" value="P:protein transport"/>
    <property type="evidence" value="ECO:0007669"/>
    <property type="project" value="UniProtKB-KW"/>
</dbReference>
<evidence type="ECO:0000256" key="2">
    <source>
        <dbReference type="ARBA" id="ARBA00022448"/>
    </source>
</evidence>
<dbReference type="GO" id="GO:0001401">
    <property type="term" value="C:SAM complex"/>
    <property type="evidence" value="ECO:0007669"/>
    <property type="project" value="InterPro"/>
</dbReference>
<evidence type="ECO:0000259" key="7">
    <source>
        <dbReference type="Pfam" id="PF10568"/>
    </source>
</evidence>
<dbReference type="AlphaFoldDB" id="A0A8H7R9Y1"/>
<dbReference type="PANTHER" id="PTHR12289">
    <property type="entry name" value="METAXIN RELATED"/>
    <property type="match status" value="1"/>
</dbReference>
<keyword evidence="4" id="KW-0653">Protein transport</keyword>
<dbReference type="PANTHER" id="PTHR12289:SF41">
    <property type="entry name" value="FAILED AXON CONNECTIONS-RELATED"/>
    <property type="match status" value="1"/>
</dbReference>
<evidence type="ECO:0000259" key="8">
    <source>
        <dbReference type="Pfam" id="PF17171"/>
    </source>
</evidence>
<reference evidence="9" key="1">
    <citation type="submission" date="2020-12" db="EMBL/GenBank/DDBJ databases">
        <title>Metabolic potential, ecology and presence of endohyphal bacteria is reflected in genomic diversity of Mucoromycotina.</title>
        <authorList>
            <person name="Muszewska A."/>
            <person name="Okrasinska A."/>
            <person name="Steczkiewicz K."/>
            <person name="Drgas O."/>
            <person name="Orlowska M."/>
            <person name="Perlinska-Lenart U."/>
            <person name="Aleksandrzak-Piekarczyk T."/>
            <person name="Szatraj K."/>
            <person name="Zielenkiewicz U."/>
            <person name="Pilsyk S."/>
            <person name="Malc E."/>
            <person name="Mieczkowski P."/>
            <person name="Kruszewska J.S."/>
            <person name="Biernat P."/>
            <person name="Pawlowska J."/>
        </authorList>
    </citation>
    <scope>NUCLEOTIDE SEQUENCE</scope>
    <source>
        <strain evidence="9">WA0000017839</strain>
    </source>
</reference>
<dbReference type="CDD" id="cd03054">
    <property type="entry name" value="GST_N_Metaxin"/>
    <property type="match status" value="1"/>
</dbReference>
<evidence type="ECO:0000313" key="9">
    <source>
        <dbReference type="EMBL" id="KAG2206853.1"/>
    </source>
</evidence>
<dbReference type="OrthoDB" id="198787at2759"/>
<dbReference type="InterPro" id="IPR019564">
    <property type="entry name" value="Sam37/metaxin_N"/>
</dbReference>
<evidence type="ECO:0000256" key="3">
    <source>
        <dbReference type="ARBA" id="ARBA00022787"/>
    </source>
</evidence>
<name>A0A8H7R9Y1_9FUNG</name>
<evidence type="ECO:0000256" key="4">
    <source>
        <dbReference type="ARBA" id="ARBA00022927"/>
    </source>
</evidence>
<dbReference type="EMBL" id="JAEPRD010000028">
    <property type="protein sequence ID" value="KAG2206853.1"/>
    <property type="molecule type" value="Genomic_DNA"/>
</dbReference>
<sequence length="289" mass="32637">MTTPSARFGELPSLELPACLDFLKLKSFPLKVFPAVNEPERPVDDTLFIYGPGYRNSEASFDVDCLIIQMYLAFCGIEHKVYNINAPEASPSGQLPFLATVSGAIYDSPQTINWVKETRKLEKESDNEQAKAFIALVQNKLKSALLFSMWMEPLNATEITHKAYFGHVTSPVNKVLAFQKQNQVVQSLLTDRDILVREEIYQDAAQTLEALSVKLGDQAYFFNASEPTFVDAVIFSHLHCILSMPKIVDGQFTEEEKRQASTLSKLVRKHDNLVKYAKTIFDGYIRQTK</sequence>
<dbReference type="InterPro" id="IPR033468">
    <property type="entry name" value="Metaxin_GST"/>
</dbReference>
<keyword evidence="3" id="KW-1000">Mitochondrion outer membrane</keyword>
<comment type="subcellular location">
    <subcellularLocation>
        <location evidence="1">Mitochondrion outer membrane</location>
    </subcellularLocation>
</comment>
<organism evidence="9 10">
    <name type="scientific">Mucor saturninus</name>
    <dbReference type="NCBI Taxonomy" id="64648"/>
    <lineage>
        <taxon>Eukaryota</taxon>
        <taxon>Fungi</taxon>
        <taxon>Fungi incertae sedis</taxon>
        <taxon>Mucoromycota</taxon>
        <taxon>Mucoromycotina</taxon>
        <taxon>Mucoromycetes</taxon>
        <taxon>Mucorales</taxon>
        <taxon>Mucorineae</taxon>
        <taxon>Mucoraceae</taxon>
        <taxon>Mucor</taxon>
    </lineage>
</organism>
<evidence type="ECO:0000313" key="10">
    <source>
        <dbReference type="Proteomes" id="UP000603453"/>
    </source>
</evidence>
<dbReference type="Pfam" id="PF10568">
    <property type="entry name" value="Tom37"/>
    <property type="match status" value="1"/>
</dbReference>
<keyword evidence="10" id="KW-1185">Reference proteome</keyword>
<gene>
    <name evidence="9" type="ORF">INT47_007610</name>
</gene>
<keyword evidence="2" id="KW-0813">Transport</keyword>